<evidence type="ECO:0000259" key="7">
    <source>
        <dbReference type="PROSITE" id="PS50112"/>
    </source>
</evidence>
<keyword evidence="3" id="KW-0805">Transcription regulation</keyword>
<organism evidence="8 9">
    <name type="scientific">Clostridium grantii DSM 8605</name>
    <dbReference type="NCBI Taxonomy" id="1121316"/>
    <lineage>
        <taxon>Bacteria</taxon>
        <taxon>Bacillati</taxon>
        <taxon>Bacillota</taxon>
        <taxon>Clostridia</taxon>
        <taxon>Eubacteriales</taxon>
        <taxon>Clostridiaceae</taxon>
        <taxon>Clostridium</taxon>
    </lineage>
</organism>
<dbReference type="PANTHER" id="PTHR32071">
    <property type="entry name" value="TRANSCRIPTIONAL REGULATORY PROTEIN"/>
    <property type="match status" value="1"/>
</dbReference>
<dbReference type="SUPFAM" id="SSF55785">
    <property type="entry name" value="PYP-like sensor domain (PAS domain)"/>
    <property type="match status" value="1"/>
</dbReference>
<dbReference type="Proteomes" id="UP000184447">
    <property type="component" value="Unassembled WGS sequence"/>
</dbReference>
<accession>A0A1M5VTK4</accession>
<dbReference type="SMART" id="SM00382">
    <property type="entry name" value="AAA"/>
    <property type="match status" value="1"/>
</dbReference>
<evidence type="ECO:0000313" key="8">
    <source>
        <dbReference type="EMBL" id="SHH78263.1"/>
    </source>
</evidence>
<name>A0A1M5VTK4_9CLOT</name>
<evidence type="ECO:0000256" key="1">
    <source>
        <dbReference type="ARBA" id="ARBA00022741"/>
    </source>
</evidence>
<dbReference type="SUPFAM" id="SSF46689">
    <property type="entry name" value="Homeodomain-like"/>
    <property type="match status" value="1"/>
</dbReference>
<dbReference type="EMBL" id="FQXM01000013">
    <property type="protein sequence ID" value="SHH78263.1"/>
    <property type="molecule type" value="Genomic_DNA"/>
</dbReference>
<dbReference type="STRING" id="1121316.SAMN02745207_02453"/>
<sequence>MKEESLYKNIIERSHKRSEEYGVEKDRIISKKIIKGIEIQENIEKNKLLINAAIEDMNTLYSFLKDTGFVIILTDKDGCILSVIGDKDILNEGQNMDMIVGAYMNEESIGSNAMGTAIKENIPVQITAKEHFITAYHKWTCSAAPIHNEKGKIIGTLNLTGESKNVHPHSLGLVVAAVKSIENKLRINSTEIKMIEAYEYINAVIDSVKDGIYVVGRDGRVKTINKAALALFGVREDFILNKRVDDILPNWEVIMKTLEKGNVYEDEEANLKGNIKGTFHLSVTPIFDGKVMIGIVVTFKELENILTLVKHYSGYSARYTFDDIVGESKAIKEVIEFSKAISKSPSTVLINGESGTGKELMAQSIHNESDRAHNSFIAVNCGAIPNNLIESELFGYAEGAFTGAKKSGCPGKFELANKGTLFLDEIGEMPLHMQVKLLRVLQENVVTRVGASEAIDIDVRIIAATNKNLKEEVKKGSFREDLFYRLNVIPIIVPSLRERKEDIPILLRYYLRNKAIKLNKHIPKVSESLKKSMIDYDWPGNIRELENFIENVVNFQGKTSYKLDKENRNENEEIVDSHIVCEKNNNKSLDFVSLEVLETEYIKKCLIEYKGNISKVSKKLEISRNTLYTKIKKYNIDI</sequence>
<dbReference type="InterPro" id="IPR002197">
    <property type="entry name" value="HTH_Fis"/>
</dbReference>
<dbReference type="InterPro" id="IPR009057">
    <property type="entry name" value="Homeodomain-like_sf"/>
</dbReference>
<keyword evidence="1" id="KW-0547">Nucleotide-binding</keyword>
<dbReference type="GO" id="GO:0043565">
    <property type="term" value="F:sequence-specific DNA binding"/>
    <property type="evidence" value="ECO:0007669"/>
    <property type="project" value="InterPro"/>
</dbReference>
<dbReference type="RefSeq" id="WP_073338719.1">
    <property type="nucleotide sequence ID" value="NZ_FQXM01000013.1"/>
</dbReference>
<dbReference type="Gene3D" id="3.30.450.40">
    <property type="match status" value="1"/>
</dbReference>
<feature type="domain" description="Sigma-54 factor interaction" evidence="6">
    <location>
        <begin position="324"/>
        <end position="554"/>
    </location>
</feature>
<proteinExistence type="predicted"/>
<dbReference type="InterPro" id="IPR002078">
    <property type="entry name" value="Sigma_54_int"/>
</dbReference>
<dbReference type="GO" id="GO:0006355">
    <property type="term" value="P:regulation of DNA-templated transcription"/>
    <property type="evidence" value="ECO:0007669"/>
    <property type="project" value="InterPro"/>
</dbReference>
<evidence type="ECO:0000256" key="3">
    <source>
        <dbReference type="ARBA" id="ARBA00023015"/>
    </source>
</evidence>
<feature type="domain" description="PAS" evidence="7">
    <location>
        <begin position="197"/>
        <end position="242"/>
    </location>
</feature>
<evidence type="ECO:0000256" key="5">
    <source>
        <dbReference type="ARBA" id="ARBA00023163"/>
    </source>
</evidence>
<keyword evidence="5" id="KW-0804">Transcription</keyword>
<dbReference type="AlphaFoldDB" id="A0A1M5VTK4"/>
<dbReference type="Pfam" id="PF00158">
    <property type="entry name" value="Sigma54_activat"/>
    <property type="match status" value="1"/>
</dbReference>
<dbReference type="CDD" id="cd00130">
    <property type="entry name" value="PAS"/>
    <property type="match status" value="1"/>
</dbReference>
<dbReference type="InterPro" id="IPR003593">
    <property type="entry name" value="AAA+_ATPase"/>
</dbReference>
<dbReference type="Gene3D" id="1.10.8.60">
    <property type="match status" value="1"/>
</dbReference>
<evidence type="ECO:0000256" key="4">
    <source>
        <dbReference type="ARBA" id="ARBA00023125"/>
    </source>
</evidence>
<protein>
    <submittedName>
        <fullName evidence="8">Transcriptional regulator containing PAS, AAA-type ATPase, and DNA-binding Fis domains</fullName>
    </submittedName>
</protein>
<dbReference type="InterPro" id="IPR003018">
    <property type="entry name" value="GAF"/>
</dbReference>
<keyword evidence="2" id="KW-0067">ATP-binding</keyword>
<dbReference type="InterPro" id="IPR058031">
    <property type="entry name" value="AAA_lid_NorR"/>
</dbReference>
<dbReference type="InterPro" id="IPR025943">
    <property type="entry name" value="Sigma_54_int_dom_ATP-bd_2"/>
</dbReference>
<dbReference type="InterPro" id="IPR000014">
    <property type="entry name" value="PAS"/>
</dbReference>
<dbReference type="SUPFAM" id="SSF52540">
    <property type="entry name" value="P-loop containing nucleoside triphosphate hydrolases"/>
    <property type="match status" value="1"/>
</dbReference>
<evidence type="ECO:0000259" key="6">
    <source>
        <dbReference type="PROSITE" id="PS50045"/>
    </source>
</evidence>
<dbReference type="FunFam" id="3.40.50.300:FF:000006">
    <property type="entry name" value="DNA-binding transcriptional regulator NtrC"/>
    <property type="match status" value="1"/>
</dbReference>
<dbReference type="Pfam" id="PF02954">
    <property type="entry name" value="HTH_8"/>
    <property type="match status" value="1"/>
</dbReference>
<dbReference type="Gene3D" id="1.10.10.60">
    <property type="entry name" value="Homeodomain-like"/>
    <property type="match status" value="1"/>
</dbReference>
<dbReference type="InterPro" id="IPR029016">
    <property type="entry name" value="GAF-like_dom_sf"/>
</dbReference>
<keyword evidence="4 8" id="KW-0238">DNA-binding</keyword>
<evidence type="ECO:0000256" key="2">
    <source>
        <dbReference type="ARBA" id="ARBA00022840"/>
    </source>
</evidence>
<dbReference type="InterPro" id="IPR025944">
    <property type="entry name" value="Sigma_54_int_dom_CS"/>
</dbReference>
<dbReference type="CDD" id="cd00009">
    <property type="entry name" value="AAA"/>
    <property type="match status" value="1"/>
</dbReference>
<dbReference type="Pfam" id="PF25601">
    <property type="entry name" value="AAA_lid_14"/>
    <property type="match status" value="1"/>
</dbReference>
<dbReference type="Pfam" id="PF13188">
    <property type="entry name" value="PAS_8"/>
    <property type="match status" value="1"/>
</dbReference>
<dbReference type="PANTHER" id="PTHR32071:SF57">
    <property type="entry name" value="C4-DICARBOXYLATE TRANSPORT TRANSCRIPTIONAL REGULATORY PROTEIN DCTD"/>
    <property type="match status" value="1"/>
</dbReference>
<dbReference type="InterPro" id="IPR027417">
    <property type="entry name" value="P-loop_NTPase"/>
</dbReference>
<dbReference type="PROSITE" id="PS00676">
    <property type="entry name" value="SIGMA54_INTERACT_2"/>
    <property type="match status" value="1"/>
</dbReference>
<dbReference type="PROSITE" id="PS00688">
    <property type="entry name" value="SIGMA54_INTERACT_3"/>
    <property type="match status" value="1"/>
</dbReference>
<dbReference type="Pfam" id="PF01590">
    <property type="entry name" value="GAF"/>
    <property type="match status" value="1"/>
</dbReference>
<dbReference type="OrthoDB" id="9803970at2"/>
<dbReference type="GO" id="GO:0005524">
    <property type="term" value="F:ATP binding"/>
    <property type="evidence" value="ECO:0007669"/>
    <property type="project" value="UniProtKB-KW"/>
</dbReference>
<keyword evidence="9" id="KW-1185">Reference proteome</keyword>
<dbReference type="PROSITE" id="PS50045">
    <property type="entry name" value="SIGMA54_INTERACT_4"/>
    <property type="match status" value="1"/>
</dbReference>
<dbReference type="InterPro" id="IPR025662">
    <property type="entry name" value="Sigma_54_int_dom_ATP-bd_1"/>
</dbReference>
<dbReference type="InterPro" id="IPR035965">
    <property type="entry name" value="PAS-like_dom_sf"/>
</dbReference>
<reference evidence="8 9" key="1">
    <citation type="submission" date="2016-11" db="EMBL/GenBank/DDBJ databases">
        <authorList>
            <person name="Jaros S."/>
            <person name="Januszkiewicz K."/>
            <person name="Wedrychowicz H."/>
        </authorList>
    </citation>
    <scope>NUCLEOTIDE SEQUENCE [LARGE SCALE GENOMIC DNA]</scope>
    <source>
        <strain evidence="8 9">DSM 8605</strain>
    </source>
</reference>
<evidence type="ECO:0000313" key="9">
    <source>
        <dbReference type="Proteomes" id="UP000184447"/>
    </source>
</evidence>
<dbReference type="Gene3D" id="3.40.50.300">
    <property type="entry name" value="P-loop containing nucleotide triphosphate hydrolases"/>
    <property type="match status" value="1"/>
</dbReference>
<dbReference type="PROSITE" id="PS00675">
    <property type="entry name" value="SIGMA54_INTERACT_1"/>
    <property type="match status" value="1"/>
</dbReference>
<dbReference type="PROSITE" id="PS50112">
    <property type="entry name" value="PAS"/>
    <property type="match status" value="1"/>
</dbReference>
<dbReference type="SMART" id="SM00091">
    <property type="entry name" value="PAS"/>
    <property type="match status" value="1"/>
</dbReference>
<dbReference type="Gene3D" id="3.30.450.20">
    <property type="entry name" value="PAS domain"/>
    <property type="match status" value="1"/>
</dbReference>
<gene>
    <name evidence="8" type="ORF">SAMN02745207_02453</name>
</gene>